<feature type="region of interest" description="Disordered" evidence="2">
    <location>
        <begin position="221"/>
        <end position="307"/>
    </location>
</feature>
<proteinExistence type="predicted"/>
<protein>
    <recommendedName>
        <fullName evidence="3">MIR domain-containing protein</fullName>
    </recommendedName>
</protein>
<dbReference type="InterPro" id="IPR016093">
    <property type="entry name" value="MIR_motif"/>
</dbReference>
<dbReference type="SUPFAM" id="SSF82109">
    <property type="entry name" value="MIR domain"/>
    <property type="match status" value="1"/>
</dbReference>
<organism evidence="4 5">
    <name type="scientific">Puccinia coronata f. sp. avenae</name>
    <dbReference type="NCBI Taxonomy" id="200324"/>
    <lineage>
        <taxon>Eukaryota</taxon>
        <taxon>Fungi</taxon>
        <taxon>Dikarya</taxon>
        <taxon>Basidiomycota</taxon>
        <taxon>Pucciniomycotina</taxon>
        <taxon>Pucciniomycetes</taxon>
        <taxon>Pucciniales</taxon>
        <taxon>Pucciniaceae</taxon>
        <taxon>Puccinia</taxon>
    </lineage>
</organism>
<evidence type="ECO:0000259" key="3">
    <source>
        <dbReference type="PROSITE" id="PS50919"/>
    </source>
</evidence>
<dbReference type="PANTHER" id="PTHR10050:SF46">
    <property type="entry name" value="PROTEIN O-MANNOSYL-TRANSFERASE 2"/>
    <property type="match status" value="1"/>
</dbReference>
<sequence>MLPLPRCQQQLDSHTPSPRAGFLLKHGSVIRLVHVMTGRNLHTHTIPAPITTLNNKVAGYGNATVDDSNSYWMIEVVDDMIRGRRKKFKNINILSTIPRVCQRSLHQRLATRLLPLVSRHEGDRKLPGVPLRQITSAPLLYPPPKPPRGRRLHGPLSNAPRKDEPPQHPANDLPHLTDRPQAPSSQNRPAEPATRLHNLTPSDPKAICIIRRDNISQHNLGAHQHLPSHPSSHVSTSTTPSLHTWDDLIKRPNDDNKSPCRDERDSYDCQDDRDHRRLRDEPPCTRTPSVESLRSFRSGRDKEKRPE</sequence>
<dbReference type="Proteomes" id="UP000235388">
    <property type="component" value="Unassembled WGS sequence"/>
</dbReference>
<keyword evidence="1" id="KW-0677">Repeat</keyword>
<dbReference type="EMBL" id="PGCJ01000598">
    <property type="protein sequence ID" value="PLW25675.1"/>
    <property type="molecule type" value="Genomic_DNA"/>
</dbReference>
<dbReference type="InterPro" id="IPR027005">
    <property type="entry name" value="PMT-like"/>
</dbReference>
<evidence type="ECO:0000256" key="2">
    <source>
        <dbReference type="SAM" id="MobiDB-lite"/>
    </source>
</evidence>
<dbReference type="Gene3D" id="2.80.10.50">
    <property type="match status" value="1"/>
</dbReference>
<dbReference type="PANTHER" id="PTHR10050">
    <property type="entry name" value="DOLICHYL-PHOSPHATE-MANNOSE--PROTEIN MANNOSYLTRANSFERASE"/>
    <property type="match status" value="1"/>
</dbReference>
<feature type="compositionally biased region" description="Basic and acidic residues" evidence="2">
    <location>
        <begin position="244"/>
        <end position="283"/>
    </location>
</feature>
<dbReference type="SMART" id="SM00472">
    <property type="entry name" value="MIR"/>
    <property type="match status" value="1"/>
</dbReference>
<accession>A0A2N5TJK5</accession>
<comment type="caution">
    <text evidence="4">The sequence shown here is derived from an EMBL/GenBank/DDBJ whole genome shotgun (WGS) entry which is preliminary data.</text>
</comment>
<dbReference type="AlphaFoldDB" id="A0A2N5TJK5"/>
<evidence type="ECO:0000313" key="5">
    <source>
        <dbReference type="Proteomes" id="UP000235388"/>
    </source>
</evidence>
<dbReference type="GO" id="GO:0005783">
    <property type="term" value="C:endoplasmic reticulum"/>
    <property type="evidence" value="ECO:0007669"/>
    <property type="project" value="TreeGrafter"/>
</dbReference>
<dbReference type="OrthoDB" id="292747at2759"/>
<dbReference type="STRING" id="200324.A0A2N5TJK5"/>
<gene>
    <name evidence="4" type="ORF">PCANC_24690</name>
</gene>
<dbReference type="GO" id="GO:0004169">
    <property type="term" value="F:dolichyl-phosphate-mannose-protein mannosyltransferase activity"/>
    <property type="evidence" value="ECO:0007669"/>
    <property type="project" value="TreeGrafter"/>
</dbReference>
<evidence type="ECO:0000256" key="1">
    <source>
        <dbReference type="ARBA" id="ARBA00022737"/>
    </source>
</evidence>
<keyword evidence="5" id="KW-1185">Reference proteome</keyword>
<reference evidence="4 5" key="1">
    <citation type="submission" date="2017-11" db="EMBL/GenBank/DDBJ databases">
        <title>De novo assembly and phasing of dikaryotic genomes from two isolates of Puccinia coronata f. sp. avenae, the causal agent of oat crown rust.</title>
        <authorList>
            <person name="Miller M.E."/>
            <person name="Zhang Y."/>
            <person name="Omidvar V."/>
            <person name="Sperschneider J."/>
            <person name="Schwessinger B."/>
            <person name="Raley C."/>
            <person name="Palmer J.M."/>
            <person name="Garnica D."/>
            <person name="Upadhyaya N."/>
            <person name="Rathjen J."/>
            <person name="Taylor J.M."/>
            <person name="Park R.F."/>
            <person name="Dodds P.N."/>
            <person name="Hirsch C.D."/>
            <person name="Kianian S.F."/>
            <person name="Figueroa M."/>
        </authorList>
    </citation>
    <scope>NUCLEOTIDE SEQUENCE [LARGE SCALE GENOMIC DNA]</scope>
    <source>
        <strain evidence="4">12NC29</strain>
    </source>
</reference>
<dbReference type="PROSITE" id="PS50919">
    <property type="entry name" value="MIR"/>
    <property type="match status" value="1"/>
</dbReference>
<feature type="compositionally biased region" description="Low complexity" evidence="2">
    <location>
        <begin position="225"/>
        <end position="243"/>
    </location>
</feature>
<feature type="region of interest" description="Disordered" evidence="2">
    <location>
        <begin position="122"/>
        <end position="202"/>
    </location>
</feature>
<name>A0A2N5TJK5_9BASI</name>
<dbReference type="InterPro" id="IPR036300">
    <property type="entry name" value="MIR_dom_sf"/>
</dbReference>
<evidence type="ECO:0000313" key="4">
    <source>
        <dbReference type="EMBL" id="PLW25675.1"/>
    </source>
</evidence>
<dbReference type="Pfam" id="PF02815">
    <property type="entry name" value="MIR"/>
    <property type="match status" value="1"/>
</dbReference>
<feature type="compositionally biased region" description="Basic and acidic residues" evidence="2">
    <location>
        <begin position="298"/>
        <end position="307"/>
    </location>
</feature>
<feature type="domain" description="MIR" evidence="3">
    <location>
        <begin position="21"/>
        <end position="77"/>
    </location>
</feature>